<keyword evidence="3" id="KW-1185">Reference proteome</keyword>
<evidence type="ECO:0000256" key="1">
    <source>
        <dbReference type="SAM" id="SignalP"/>
    </source>
</evidence>
<gene>
    <name evidence="2" type="ORF">D1614_16635</name>
</gene>
<organism evidence="2 3">
    <name type="scientific">Maribellus luteus</name>
    <dbReference type="NCBI Taxonomy" id="2305463"/>
    <lineage>
        <taxon>Bacteria</taxon>
        <taxon>Pseudomonadati</taxon>
        <taxon>Bacteroidota</taxon>
        <taxon>Bacteroidia</taxon>
        <taxon>Marinilabiliales</taxon>
        <taxon>Prolixibacteraceae</taxon>
        <taxon>Maribellus</taxon>
    </lineage>
</organism>
<feature type="signal peptide" evidence="1">
    <location>
        <begin position="1"/>
        <end position="26"/>
    </location>
</feature>
<feature type="chain" id="PRO_5017323851" description="Lipocalin-like domain-containing protein" evidence="1">
    <location>
        <begin position="27"/>
        <end position="147"/>
    </location>
</feature>
<protein>
    <recommendedName>
        <fullName evidence="4">Lipocalin-like domain-containing protein</fullName>
    </recommendedName>
</protein>
<name>A0A399SUM0_9BACT</name>
<dbReference type="RefSeq" id="WP_119439097.1">
    <property type="nucleotide sequence ID" value="NZ_QWGR01000010.1"/>
</dbReference>
<keyword evidence="1" id="KW-0732">Signal</keyword>
<dbReference type="Proteomes" id="UP000265926">
    <property type="component" value="Unassembled WGS sequence"/>
</dbReference>
<dbReference type="AlphaFoldDB" id="A0A399SUM0"/>
<comment type="caution">
    <text evidence="2">The sequence shown here is derived from an EMBL/GenBank/DDBJ whole genome shotgun (WGS) entry which is preliminary data.</text>
</comment>
<accession>A0A399SUM0</accession>
<dbReference type="EMBL" id="QWGR01000010">
    <property type="protein sequence ID" value="RIJ47058.1"/>
    <property type="molecule type" value="Genomic_DNA"/>
</dbReference>
<evidence type="ECO:0008006" key="4">
    <source>
        <dbReference type="Google" id="ProtNLM"/>
    </source>
</evidence>
<proteinExistence type="predicted"/>
<sequence length="147" mass="16754">MIKKIKFSLLLLFAVLLNSCSSTTNSNDAELTRTDVLGTWTVASQSYEKLAEEKNEDKIVSKIQLNSDSTVTVFFGKRMEKETKGKWRWKVEKTVGNDTISFSMESDVVITIGRHTLLAMQAIENKGRLKLIARNYIFEKKNKSSIR</sequence>
<evidence type="ECO:0000313" key="3">
    <source>
        <dbReference type="Proteomes" id="UP000265926"/>
    </source>
</evidence>
<evidence type="ECO:0000313" key="2">
    <source>
        <dbReference type="EMBL" id="RIJ47058.1"/>
    </source>
</evidence>
<reference evidence="2 3" key="1">
    <citation type="submission" date="2018-08" db="EMBL/GenBank/DDBJ databases">
        <title>Pallidiluteibacterium maritimus gen. nov., sp. nov., isolated from coastal sediment.</title>
        <authorList>
            <person name="Zhou L.Y."/>
        </authorList>
    </citation>
    <scope>NUCLEOTIDE SEQUENCE [LARGE SCALE GENOMIC DNA]</scope>
    <source>
        <strain evidence="2 3">XSD2</strain>
    </source>
</reference>